<keyword evidence="2" id="KW-1185">Reference proteome</keyword>
<dbReference type="CDD" id="cd00590">
    <property type="entry name" value="RRM_SF"/>
    <property type="match status" value="1"/>
</dbReference>
<sequence length="323" mass="37653">MRENSRERVSAHRAQYNRRDFRENLFSIFVDNLNPVVDLVGLWGMLKPFGMVRDIFLLPKTRIHASVYASVRFTTMYEAKQMAERIHDRRSESAKRRKINNLVGEGGYGKASYNHHKANPLRDSTYAQVVKGDSMNGAYKRHVQDEESNGKGPTKVVSIHWKSSQITGEWLDKCVVGELTEFKSVIQVFNRLQNRGIAFSPYYLGNKTILWAFESFSEAETFARSRFLWDDCFNSVNSWSMENNTFTRLAWFDFTWVPLNCWCKEFFKTIGGSFGEVVPVEEETLLRKRLDRGRVLIIMPQEKASRESVHVKEDRFFFHGDNV</sequence>
<organism evidence="1 2">
    <name type="scientific">Dipteronia sinensis</name>
    <dbReference type="NCBI Taxonomy" id="43782"/>
    <lineage>
        <taxon>Eukaryota</taxon>
        <taxon>Viridiplantae</taxon>
        <taxon>Streptophyta</taxon>
        <taxon>Embryophyta</taxon>
        <taxon>Tracheophyta</taxon>
        <taxon>Spermatophyta</taxon>
        <taxon>Magnoliopsida</taxon>
        <taxon>eudicotyledons</taxon>
        <taxon>Gunneridae</taxon>
        <taxon>Pentapetalae</taxon>
        <taxon>rosids</taxon>
        <taxon>malvids</taxon>
        <taxon>Sapindales</taxon>
        <taxon>Sapindaceae</taxon>
        <taxon>Hippocastanoideae</taxon>
        <taxon>Acereae</taxon>
        <taxon>Dipteronia</taxon>
    </lineage>
</organism>
<name>A0AAE0A4T7_9ROSI</name>
<evidence type="ECO:0000313" key="1">
    <source>
        <dbReference type="EMBL" id="KAK3200495.1"/>
    </source>
</evidence>
<comment type="caution">
    <text evidence="1">The sequence shown here is derived from an EMBL/GenBank/DDBJ whole genome shotgun (WGS) entry which is preliminary data.</text>
</comment>
<protein>
    <recommendedName>
        <fullName evidence="3">RRM domain-containing protein</fullName>
    </recommendedName>
</protein>
<dbReference type="Proteomes" id="UP001281410">
    <property type="component" value="Unassembled WGS sequence"/>
</dbReference>
<dbReference type="SUPFAM" id="SSF54928">
    <property type="entry name" value="RNA-binding domain, RBD"/>
    <property type="match status" value="1"/>
</dbReference>
<dbReference type="PANTHER" id="PTHR34427">
    <property type="entry name" value="DUF4283 DOMAIN PROTEIN"/>
    <property type="match status" value="1"/>
</dbReference>
<evidence type="ECO:0008006" key="3">
    <source>
        <dbReference type="Google" id="ProtNLM"/>
    </source>
</evidence>
<dbReference type="GO" id="GO:0003676">
    <property type="term" value="F:nucleic acid binding"/>
    <property type="evidence" value="ECO:0007669"/>
    <property type="project" value="InterPro"/>
</dbReference>
<dbReference type="EMBL" id="JANJYJ010000007">
    <property type="protein sequence ID" value="KAK3200495.1"/>
    <property type="molecule type" value="Genomic_DNA"/>
</dbReference>
<accession>A0AAE0A4T7</accession>
<dbReference type="AlphaFoldDB" id="A0AAE0A4T7"/>
<reference evidence="1" key="1">
    <citation type="journal article" date="2023" name="Plant J.">
        <title>Genome sequences and population genomics provide insights into the demographic history, inbreeding, and mutation load of two 'living fossil' tree species of Dipteronia.</title>
        <authorList>
            <person name="Feng Y."/>
            <person name="Comes H.P."/>
            <person name="Chen J."/>
            <person name="Zhu S."/>
            <person name="Lu R."/>
            <person name="Zhang X."/>
            <person name="Li P."/>
            <person name="Qiu J."/>
            <person name="Olsen K.M."/>
            <person name="Qiu Y."/>
        </authorList>
    </citation>
    <scope>NUCLEOTIDE SEQUENCE</scope>
    <source>
        <strain evidence="1">NBL</strain>
    </source>
</reference>
<proteinExistence type="predicted"/>
<gene>
    <name evidence="1" type="ORF">Dsin_023910</name>
</gene>
<evidence type="ECO:0000313" key="2">
    <source>
        <dbReference type="Proteomes" id="UP001281410"/>
    </source>
</evidence>
<dbReference type="PANTHER" id="PTHR34427:SF5">
    <property type="entry name" value="DUF4283 DOMAIN-CONTAINING PROTEIN"/>
    <property type="match status" value="1"/>
</dbReference>
<dbReference type="InterPro" id="IPR035979">
    <property type="entry name" value="RBD_domain_sf"/>
</dbReference>